<sequence length="117" mass="12621">MEIHIDKWFILSVAVAILTTAAIVAWNNGAFDQMYVQMCEKYFKAKAKTEMLALQATGQKAGVDFVEGELDGNKQARRMQDKLKDLDRGVNSATGKNGVVGGGLKGVRGVTGKVGLM</sequence>
<protein>
    <submittedName>
        <fullName evidence="1">Uncharacterized protein</fullName>
    </submittedName>
</protein>
<evidence type="ECO:0000313" key="2">
    <source>
        <dbReference type="Proteomes" id="UP000750711"/>
    </source>
</evidence>
<dbReference type="AlphaFoldDB" id="A0A9P8LBS6"/>
<comment type="caution">
    <text evidence="1">The sequence shown here is derived from an EMBL/GenBank/DDBJ whole genome shotgun (WGS) entry which is preliminary data.</text>
</comment>
<dbReference type="Proteomes" id="UP000750711">
    <property type="component" value="Unassembled WGS sequence"/>
</dbReference>
<name>A0A9P8LBS6_9PEZI</name>
<dbReference type="EMBL" id="JAGHQM010000623">
    <property type="protein sequence ID" value="KAH0559341.1"/>
    <property type="molecule type" value="Genomic_DNA"/>
</dbReference>
<reference evidence="1" key="1">
    <citation type="submission" date="2021-03" db="EMBL/GenBank/DDBJ databases">
        <title>Comparative genomics and phylogenomic investigation of the class Geoglossomycetes provide insights into ecological specialization and systematics.</title>
        <authorList>
            <person name="Melie T."/>
            <person name="Pirro S."/>
            <person name="Miller A.N."/>
            <person name="Quandt A."/>
        </authorList>
    </citation>
    <scope>NUCLEOTIDE SEQUENCE</scope>
    <source>
        <strain evidence="1">CAQ_001_2017</strain>
    </source>
</reference>
<evidence type="ECO:0000313" key="1">
    <source>
        <dbReference type="EMBL" id="KAH0559341.1"/>
    </source>
</evidence>
<keyword evidence="2" id="KW-1185">Reference proteome</keyword>
<proteinExistence type="predicted"/>
<accession>A0A9P8LBS6</accession>
<gene>
    <name evidence="1" type="ORF">GP486_004149</name>
</gene>
<organism evidence="1 2">
    <name type="scientific">Trichoglossum hirsutum</name>
    <dbReference type="NCBI Taxonomy" id="265104"/>
    <lineage>
        <taxon>Eukaryota</taxon>
        <taxon>Fungi</taxon>
        <taxon>Dikarya</taxon>
        <taxon>Ascomycota</taxon>
        <taxon>Pezizomycotina</taxon>
        <taxon>Geoglossomycetes</taxon>
        <taxon>Geoglossales</taxon>
        <taxon>Geoglossaceae</taxon>
        <taxon>Trichoglossum</taxon>
    </lineage>
</organism>